<dbReference type="EMBL" id="RBDY01000005">
    <property type="protein sequence ID" value="RKN24727.1"/>
    <property type="molecule type" value="Genomic_DNA"/>
</dbReference>
<name>A0A3A9WBG0_9ACTN</name>
<feature type="region of interest" description="Disordered" evidence="1">
    <location>
        <begin position="1"/>
        <end position="69"/>
    </location>
</feature>
<reference evidence="4 5" key="1">
    <citation type="submission" date="2018-09" db="EMBL/GenBank/DDBJ databases">
        <title>Streptomyces sp. nov. DS1-2, an endophytic actinomycete isolated from roots of Dendrobium scabrilingue.</title>
        <authorList>
            <person name="Kuncharoen N."/>
            <person name="Kudo T."/>
            <person name="Ohkuma M."/>
            <person name="Yuki M."/>
            <person name="Tanasupawat S."/>
        </authorList>
    </citation>
    <scope>NUCLEOTIDE SEQUENCE [LARGE SCALE GENOMIC DNA]</scope>
    <source>
        <strain evidence="2 5">AZ1-7</strain>
        <strain evidence="3 4">DS1-2</strain>
    </source>
</reference>
<dbReference type="AlphaFoldDB" id="A0A3A9WBG0"/>
<dbReference type="Proteomes" id="UP000275024">
    <property type="component" value="Unassembled WGS sequence"/>
</dbReference>
<evidence type="ECO:0000313" key="3">
    <source>
        <dbReference type="EMBL" id="RKN24727.1"/>
    </source>
</evidence>
<sequence>MVPPCRARPRSPSRLDRRGRVELAPPDAGRSPVDETFARRERPGRAVDRAPRRTRRAPPGPHPPLPSSRATVGALARLCGLRPPLNVTVRDRSSPCRNQEVVAVNESQDVEQAEPTEVYETPLMVEVGEFSADTQALYQYTRPEGNGLRWY</sequence>
<dbReference type="Proteomes" id="UP000268652">
    <property type="component" value="Unassembled WGS sequence"/>
</dbReference>
<dbReference type="EMBL" id="RBDX01000005">
    <property type="protein sequence ID" value="RKN10468.1"/>
    <property type="molecule type" value="Genomic_DNA"/>
</dbReference>
<keyword evidence="4" id="KW-1185">Reference proteome</keyword>
<gene>
    <name evidence="3" type="ORF">D7318_09695</name>
    <name evidence="2" type="ORF">D7319_08520</name>
</gene>
<comment type="caution">
    <text evidence="2">The sequence shown here is derived from an EMBL/GenBank/DDBJ whole genome shotgun (WGS) entry which is preliminary data.</text>
</comment>
<accession>A0A3A9WBG0</accession>
<evidence type="ECO:0000313" key="4">
    <source>
        <dbReference type="Proteomes" id="UP000268652"/>
    </source>
</evidence>
<feature type="compositionally biased region" description="Basic and acidic residues" evidence="1">
    <location>
        <begin position="32"/>
        <end position="51"/>
    </location>
</feature>
<protein>
    <submittedName>
        <fullName evidence="2">Lasso RiPP family leader peptide-containing protein</fullName>
    </submittedName>
</protein>
<organism evidence="2 5">
    <name type="scientific">Streptomyces radicis</name>
    <dbReference type="NCBI Taxonomy" id="1750517"/>
    <lineage>
        <taxon>Bacteria</taxon>
        <taxon>Bacillati</taxon>
        <taxon>Actinomycetota</taxon>
        <taxon>Actinomycetes</taxon>
        <taxon>Kitasatosporales</taxon>
        <taxon>Streptomycetaceae</taxon>
        <taxon>Streptomyces</taxon>
    </lineage>
</organism>
<evidence type="ECO:0000313" key="5">
    <source>
        <dbReference type="Proteomes" id="UP000275024"/>
    </source>
</evidence>
<evidence type="ECO:0000313" key="2">
    <source>
        <dbReference type="EMBL" id="RKN10468.1"/>
    </source>
</evidence>
<proteinExistence type="predicted"/>
<dbReference type="NCBIfam" id="NF033521">
    <property type="entry name" value="lasso_leader_L3"/>
    <property type="match status" value="1"/>
</dbReference>
<evidence type="ECO:0000256" key="1">
    <source>
        <dbReference type="SAM" id="MobiDB-lite"/>
    </source>
</evidence>
<dbReference type="OrthoDB" id="9916466at2"/>